<protein>
    <submittedName>
        <fullName evidence="3">Uncharacterized protein</fullName>
    </submittedName>
</protein>
<dbReference type="Proteomes" id="UP000324629">
    <property type="component" value="Unassembled WGS sequence"/>
</dbReference>
<organism evidence="3 4">
    <name type="scientific">Paragonimus westermani</name>
    <dbReference type="NCBI Taxonomy" id="34504"/>
    <lineage>
        <taxon>Eukaryota</taxon>
        <taxon>Metazoa</taxon>
        <taxon>Spiralia</taxon>
        <taxon>Lophotrochozoa</taxon>
        <taxon>Platyhelminthes</taxon>
        <taxon>Trematoda</taxon>
        <taxon>Digenea</taxon>
        <taxon>Plagiorchiida</taxon>
        <taxon>Troglotremata</taxon>
        <taxon>Troglotrematidae</taxon>
        <taxon>Paragonimus</taxon>
    </lineage>
</organism>
<name>A0A5J4NHP0_9TREM</name>
<reference evidence="3 4" key="1">
    <citation type="journal article" date="2019" name="Gigascience">
        <title>Whole-genome sequence of the oriental lung fluke Paragonimus westermani.</title>
        <authorList>
            <person name="Oey H."/>
            <person name="Zakrzewski M."/>
            <person name="Narain K."/>
            <person name="Devi K.R."/>
            <person name="Agatsuma T."/>
            <person name="Nawaratna S."/>
            <person name="Gobert G.N."/>
            <person name="Jones M.K."/>
            <person name="Ragan M.A."/>
            <person name="McManus D.P."/>
            <person name="Krause L."/>
        </authorList>
    </citation>
    <scope>NUCLEOTIDE SEQUENCE [LARGE SCALE GENOMIC DNA]</scope>
    <source>
        <strain evidence="3 4">IND2009</strain>
    </source>
</reference>
<dbReference type="AlphaFoldDB" id="A0A5J4NHP0"/>
<proteinExistence type="predicted"/>
<feature type="signal peptide" evidence="2">
    <location>
        <begin position="1"/>
        <end position="27"/>
    </location>
</feature>
<evidence type="ECO:0000256" key="2">
    <source>
        <dbReference type="SAM" id="SignalP"/>
    </source>
</evidence>
<keyword evidence="2" id="KW-0732">Signal</keyword>
<evidence type="ECO:0000313" key="4">
    <source>
        <dbReference type="Proteomes" id="UP000324629"/>
    </source>
</evidence>
<comment type="caution">
    <text evidence="3">The sequence shown here is derived from an EMBL/GenBank/DDBJ whole genome shotgun (WGS) entry which is preliminary data.</text>
</comment>
<feature type="region of interest" description="Disordered" evidence="1">
    <location>
        <begin position="109"/>
        <end position="130"/>
    </location>
</feature>
<evidence type="ECO:0000313" key="3">
    <source>
        <dbReference type="EMBL" id="KAA3674871.1"/>
    </source>
</evidence>
<dbReference type="EMBL" id="QNGE01002859">
    <property type="protein sequence ID" value="KAA3674871.1"/>
    <property type="molecule type" value="Genomic_DNA"/>
</dbReference>
<feature type="chain" id="PRO_5023859728" evidence="2">
    <location>
        <begin position="28"/>
        <end position="130"/>
    </location>
</feature>
<evidence type="ECO:0000256" key="1">
    <source>
        <dbReference type="SAM" id="MobiDB-lite"/>
    </source>
</evidence>
<sequence>MTWLVFHSLFPLWSLTFYRELIPFVHPAPIDVEKVSATSANITKDKELARLSKEPVNERSTADLANCVNQLKLIDPDEFRKTANSQTHQSTGDIQPVLLASASECQVANSAEKKRKKKKKKKTTNTLEEI</sequence>
<keyword evidence="4" id="KW-1185">Reference proteome</keyword>
<feature type="compositionally biased region" description="Basic residues" evidence="1">
    <location>
        <begin position="113"/>
        <end position="123"/>
    </location>
</feature>
<gene>
    <name evidence="3" type="ORF">DEA37_0011895</name>
</gene>
<accession>A0A5J4NHP0</accession>